<dbReference type="EMBL" id="JACCHL010000001">
    <property type="protein sequence ID" value="NYH55634.1"/>
    <property type="molecule type" value="Genomic_DNA"/>
</dbReference>
<dbReference type="InterPro" id="IPR029033">
    <property type="entry name" value="His_PPase_superfam"/>
</dbReference>
<dbReference type="Proteomes" id="UP000584931">
    <property type="component" value="Unassembled WGS sequence"/>
</dbReference>
<reference evidence="2 3" key="1">
    <citation type="submission" date="2020-07" db="EMBL/GenBank/DDBJ databases">
        <title>Sequencing the genomes of 1000 actinobacteria strains.</title>
        <authorList>
            <person name="Klenk H.-P."/>
        </authorList>
    </citation>
    <scope>NUCLEOTIDE SEQUENCE [LARGE SCALE GENOMIC DNA]</scope>
    <source>
        <strain evidence="2 3">DSM 45278</strain>
    </source>
</reference>
<dbReference type="GO" id="GO:0070297">
    <property type="term" value="P:regulation of phosphorelay signal transduction system"/>
    <property type="evidence" value="ECO:0007669"/>
    <property type="project" value="TreeGrafter"/>
</dbReference>
<dbReference type="GO" id="GO:0004619">
    <property type="term" value="F:phosphoglycerate mutase activity"/>
    <property type="evidence" value="ECO:0007669"/>
    <property type="project" value="UniProtKB-EC"/>
</dbReference>
<dbReference type="InterPro" id="IPR013078">
    <property type="entry name" value="His_Pase_superF_clade-1"/>
</dbReference>
<dbReference type="CDD" id="cd07067">
    <property type="entry name" value="HP_PGM_like"/>
    <property type="match status" value="1"/>
</dbReference>
<dbReference type="Pfam" id="PF00300">
    <property type="entry name" value="His_Phos_1"/>
    <property type="match status" value="1"/>
</dbReference>
<protein>
    <submittedName>
        <fullName evidence="2">Putative phosphoglycerate mutase</fullName>
        <ecNumber evidence="2">5.4.2.12</ecNumber>
    </submittedName>
</protein>
<organism evidence="2 3">
    <name type="scientific">Nocardiopsis sinuspersici</name>
    <dbReference type="NCBI Taxonomy" id="501010"/>
    <lineage>
        <taxon>Bacteria</taxon>
        <taxon>Bacillati</taxon>
        <taxon>Actinomycetota</taxon>
        <taxon>Actinomycetes</taxon>
        <taxon>Streptosporangiales</taxon>
        <taxon>Nocardiopsidaceae</taxon>
        <taxon>Nocardiopsis</taxon>
    </lineage>
</organism>
<keyword evidence="2" id="KW-0413">Isomerase</keyword>
<dbReference type="AlphaFoldDB" id="A0A7Y9XH31"/>
<dbReference type="GO" id="GO:0101006">
    <property type="term" value="F:protein histidine phosphatase activity"/>
    <property type="evidence" value="ECO:0007669"/>
    <property type="project" value="TreeGrafter"/>
</dbReference>
<dbReference type="EC" id="5.4.2.12" evidence="2"/>
<evidence type="ECO:0000313" key="3">
    <source>
        <dbReference type="Proteomes" id="UP000584931"/>
    </source>
</evidence>
<dbReference type="Gene3D" id="3.40.50.1240">
    <property type="entry name" value="Phosphoglycerate mutase-like"/>
    <property type="match status" value="1"/>
</dbReference>
<evidence type="ECO:0000256" key="1">
    <source>
        <dbReference type="PIRSR" id="PIRSR613078-2"/>
    </source>
</evidence>
<evidence type="ECO:0000313" key="2">
    <source>
        <dbReference type="EMBL" id="NYH55634.1"/>
    </source>
</evidence>
<dbReference type="SUPFAM" id="SSF53254">
    <property type="entry name" value="Phosphoglycerate mutase-like"/>
    <property type="match status" value="1"/>
</dbReference>
<dbReference type="RefSeq" id="WP_179811625.1">
    <property type="nucleotide sequence ID" value="NZ_JACCHL010000001.1"/>
</dbReference>
<feature type="binding site" evidence="1">
    <location>
        <position position="58"/>
    </location>
    <ligand>
        <name>substrate</name>
    </ligand>
</feature>
<sequence length="202" mass="21866">MGELVLIRHGETEWSRTRRHTGLTDLPLTGEGERQAGALRPLLAPRDIGRVVTSPLLRAVRTAELAGLEGAVTDPDLTEWDYGGYEGITTADIRRRRPGWYLWRDGIVPGGPGHPGESVEEVGERVDRVLERVEPLVGDDAEPDVVLVAHSHLLRVLTARWLGLPPASGALFTLATGAVSTLGHEHGRHALTSWNVPSPSAP</sequence>
<dbReference type="InterPro" id="IPR050275">
    <property type="entry name" value="PGM_Phosphatase"/>
</dbReference>
<name>A0A7Y9XH31_9ACTN</name>
<comment type="caution">
    <text evidence="2">The sequence shown here is derived from an EMBL/GenBank/DDBJ whole genome shotgun (WGS) entry which is preliminary data.</text>
</comment>
<dbReference type="PANTHER" id="PTHR48100">
    <property type="entry name" value="BROAD-SPECIFICITY PHOSPHATASE YOR283W-RELATED"/>
    <property type="match status" value="1"/>
</dbReference>
<gene>
    <name evidence="2" type="ORF">HNR06_005223</name>
</gene>
<feature type="binding site" evidence="1">
    <location>
        <begin position="21"/>
        <end position="22"/>
    </location>
    <ligand>
        <name>substrate</name>
    </ligand>
</feature>
<dbReference type="PANTHER" id="PTHR48100:SF15">
    <property type="entry name" value="SEDOHEPTULOSE 1,7-BISPHOSPHATASE"/>
    <property type="match status" value="1"/>
</dbReference>
<accession>A0A7Y9XH31</accession>
<dbReference type="SMART" id="SM00855">
    <property type="entry name" value="PGAM"/>
    <property type="match status" value="1"/>
</dbReference>
<proteinExistence type="predicted"/>